<reference evidence="5" key="4">
    <citation type="submission" date="2022-12" db="EMBL/GenBank/DDBJ databases">
        <title>Genome of R. gnavus strain RSHDN_120.</title>
        <authorList>
            <person name="Abdugheni R."/>
        </authorList>
    </citation>
    <scope>NUCLEOTIDE SEQUENCE</scope>
    <source>
        <strain evidence="5">RSHDN_120</strain>
    </source>
</reference>
<dbReference type="SUPFAM" id="SSF56349">
    <property type="entry name" value="DNA breaking-rejoining enzymes"/>
    <property type="match status" value="1"/>
</dbReference>
<dbReference type="InterPro" id="IPR002104">
    <property type="entry name" value="Integrase_catalytic"/>
</dbReference>
<dbReference type="PROSITE" id="PS51898">
    <property type="entry name" value="TYR_RECOMBINASE"/>
    <property type="match status" value="1"/>
</dbReference>
<dbReference type="InterPro" id="IPR011010">
    <property type="entry name" value="DNA_brk_join_enz"/>
</dbReference>
<dbReference type="Proteomes" id="UP000284472">
    <property type="component" value="Unassembled WGS sequence"/>
</dbReference>
<reference evidence="6" key="3">
    <citation type="submission" date="2020-02" db="EMBL/GenBank/DDBJ databases">
        <authorList>
            <person name="Littmann E."/>
            <person name="Sorbara M."/>
        </authorList>
    </citation>
    <scope>NUCLEOTIDE SEQUENCE</scope>
    <source>
        <strain evidence="6">MSK.22.53</strain>
    </source>
</reference>
<keyword evidence="2" id="KW-0238">DNA-binding</keyword>
<proteinExistence type="inferred from homology"/>
<evidence type="ECO:0000313" key="7">
    <source>
        <dbReference type="EMBL" id="RHD04646.1"/>
    </source>
</evidence>
<dbReference type="InterPro" id="IPR050090">
    <property type="entry name" value="Tyrosine_recombinase_XerCD"/>
</dbReference>
<dbReference type="Proteomes" id="UP000283981">
    <property type="component" value="Unassembled WGS sequence"/>
</dbReference>
<comment type="similarity">
    <text evidence="1">Belongs to the 'phage' integrase family.</text>
</comment>
<dbReference type="Proteomes" id="UP001149331">
    <property type="component" value="Unassembled WGS sequence"/>
</dbReference>
<comment type="caution">
    <text evidence="7">The sequence shown here is derived from an EMBL/GenBank/DDBJ whole genome shotgun (WGS) entry which is preliminary data.</text>
</comment>
<reference evidence="9 10" key="1">
    <citation type="submission" date="2018-08" db="EMBL/GenBank/DDBJ databases">
        <title>A genome reference for cultivated species of the human gut microbiota.</title>
        <authorList>
            <person name="Zou Y."/>
            <person name="Xue W."/>
            <person name="Luo G."/>
        </authorList>
    </citation>
    <scope>NUCLEOTIDE SEQUENCE [LARGE SCALE GENOMIC DNA]</scope>
    <source>
        <strain evidence="8 9">AM21-18</strain>
        <strain evidence="7 10">AM32-6</strain>
    </source>
</reference>
<reference evidence="6" key="2">
    <citation type="journal article" date="2020" name="Cell Host Microbe">
        <title>Functional and Genomic Variation between Human-Derived Isolates of Lachnospiraceae Reveals Inter- and Intra-Species Diversity.</title>
        <authorList>
            <person name="Sorbara M.T."/>
            <person name="Littmann E.R."/>
            <person name="Fontana E."/>
            <person name="Moody T.U."/>
            <person name="Kohout C.E."/>
            <person name="Gjonbalaj M."/>
            <person name="Eaton V."/>
            <person name="Seok R."/>
            <person name="Leiner I.M."/>
            <person name="Pamer E.G."/>
        </authorList>
    </citation>
    <scope>NUCLEOTIDE SEQUENCE</scope>
    <source>
        <strain evidence="6">MSK.22.53</strain>
    </source>
</reference>
<dbReference type="EMBL" id="QSIR01000018">
    <property type="protein sequence ID" value="RHD04646.1"/>
    <property type="molecule type" value="Genomic_DNA"/>
</dbReference>
<name>A0A3E4K5S4_MEDGN</name>
<dbReference type="PANTHER" id="PTHR30349">
    <property type="entry name" value="PHAGE INTEGRASE-RELATED"/>
    <property type="match status" value="1"/>
</dbReference>
<dbReference type="PANTHER" id="PTHR30349:SF41">
    <property type="entry name" value="INTEGRASE_RECOMBINASE PROTEIN MJ0367-RELATED"/>
    <property type="match status" value="1"/>
</dbReference>
<gene>
    <name evidence="8" type="ORF">DW243_04025</name>
    <name evidence="7" type="ORF">DW812_11885</name>
    <name evidence="6" type="ORF">G4958_15345</name>
    <name evidence="5" type="ORF">O4N78_08840</name>
</gene>
<dbReference type="GO" id="GO:0006310">
    <property type="term" value="P:DNA recombination"/>
    <property type="evidence" value="ECO:0007669"/>
    <property type="project" value="UniProtKB-KW"/>
</dbReference>
<evidence type="ECO:0000313" key="10">
    <source>
        <dbReference type="Proteomes" id="UP000284472"/>
    </source>
</evidence>
<evidence type="ECO:0000256" key="3">
    <source>
        <dbReference type="ARBA" id="ARBA00023172"/>
    </source>
</evidence>
<evidence type="ECO:0000313" key="5">
    <source>
        <dbReference type="EMBL" id="MDE1203672.1"/>
    </source>
</evidence>
<evidence type="ECO:0000313" key="8">
    <source>
        <dbReference type="EMBL" id="RHG87283.1"/>
    </source>
</evidence>
<dbReference type="EMBL" id="JAAIRM010000039">
    <property type="protein sequence ID" value="NSI20684.1"/>
    <property type="molecule type" value="Genomic_DNA"/>
</dbReference>
<dbReference type="Pfam" id="PF00589">
    <property type="entry name" value="Phage_integrase"/>
    <property type="match status" value="1"/>
</dbReference>
<dbReference type="Proteomes" id="UP001296643">
    <property type="component" value="Unassembled WGS sequence"/>
</dbReference>
<dbReference type="EMBL" id="JAPZEG010000009">
    <property type="protein sequence ID" value="MDE1203672.1"/>
    <property type="molecule type" value="Genomic_DNA"/>
</dbReference>
<evidence type="ECO:0000313" key="6">
    <source>
        <dbReference type="EMBL" id="NSI20684.1"/>
    </source>
</evidence>
<evidence type="ECO:0000313" key="9">
    <source>
        <dbReference type="Proteomes" id="UP000283981"/>
    </source>
</evidence>
<evidence type="ECO:0000256" key="1">
    <source>
        <dbReference type="ARBA" id="ARBA00008857"/>
    </source>
</evidence>
<sequence length="372" mass="43880">MEHFIVDMQTEKSKKYYFIREEVSQEIVLLPSQYLMHKMRAKGSPNTIKRSALVISYYLNYLSENQLTMEDVWNMKYEKQQEHFTDFLIWLKAGMHSKDEYTKKPYNETCNAYLKEVFRLYNFAEQQEGCEQSLKVLSDAQYIVRNSVGIRKILNRRSFHGYLKETGHIGRTIEQDKIVILLKACANCRDQVLLLLLAETGFRIGEILGNRYATDIDYENHLIYVNFREDNENDARAKNAEFRKAKVSDATFEILKFYLEEYKDLIFQQEYLLVNVSGKYAGKPMQDSGVRSLMERLEKKTGIKVTPHMLRHYFANTRRKAGWKLELISQALGHRHIETTMKYLNITEEELMEASDAFYSQHQSLYGVDHLL</sequence>
<protein>
    <submittedName>
        <fullName evidence="5 7">Recombinase</fullName>
    </submittedName>
</protein>
<dbReference type="GO" id="GO:0003677">
    <property type="term" value="F:DNA binding"/>
    <property type="evidence" value="ECO:0007669"/>
    <property type="project" value="UniProtKB-KW"/>
</dbReference>
<dbReference type="AlphaFoldDB" id="A0A3E4K5S4"/>
<feature type="domain" description="Tyr recombinase" evidence="4">
    <location>
        <begin position="168"/>
        <end position="356"/>
    </location>
</feature>
<keyword evidence="3" id="KW-0233">DNA recombination</keyword>
<dbReference type="Gene3D" id="1.10.443.10">
    <property type="entry name" value="Intergrase catalytic core"/>
    <property type="match status" value="1"/>
</dbReference>
<accession>A0A3E4K5S4</accession>
<dbReference type="RefSeq" id="WP_004613101.1">
    <property type="nucleotide sequence ID" value="NZ_BAABXJ010000001.1"/>
</dbReference>
<evidence type="ECO:0000256" key="2">
    <source>
        <dbReference type="ARBA" id="ARBA00023125"/>
    </source>
</evidence>
<organism evidence="7 10">
    <name type="scientific">Mediterraneibacter gnavus</name>
    <name type="common">Ruminococcus gnavus</name>
    <dbReference type="NCBI Taxonomy" id="33038"/>
    <lineage>
        <taxon>Bacteria</taxon>
        <taxon>Bacillati</taxon>
        <taxon>Bacillota</taxon>
        <taxon>Clostridia</taxon>
        <taxon>Lachnospirales</taxon>
        <taxon>Lachnospiraceae</taxon>
        <taxon>Mediterraneibacter</taxon>
    </lineage>
</organism>
<dbReference type="GO" id="GO:0015074">
    <property type="term" value="P:DNA integration"/>
    <property type="evidence" value="ECO:0007669"/>
    <property type="project" value="InterPro"/>
</dbReference>
<dbReference type="InterPro" id="IPR013762">
    <property type="entry name" value="Integrase-like_cat_sf"/>
</dbReference>
<dbReference type="EMBL" id="QRIS01000005">
    <property type="protein sequence ID" value="RHG87283.1"/>
    <property type="molecule type" value="Genomic_DNA"/>
</dbReference>
<evidence type="ECO:0000259" key="4">
    <source>
        <dbReference type="PROSITE" id="PS51898"/>
    </source>
</evidence>